<feature type="domain" description="Large ribosomal subunit protein uL6 alpha-beta" evidence="5">
    <location>
        <begin position="90"/>
        <end position="167"/>
    </location>
</feature>
<evidence type="ECO:0000256" key="3">
    <source>
        <dbReference type="ARBA" id="ARBA00022980"/>
    </source>
</evidence>
<dbReference type="InterPro" id="IPR000702">
    <property type="entry name" value="Ribosomal_uL6-like"/>
</dbReference>
<evidence type="ECO:0000256" key="4">
    <source>
        <dbReference type="ARBA" id="ARBA00023274"/>
    </source>
</evidence>
<dbReference type="AlphaFoldDB" id="A0A3B1D0Y4"/>
<dbReference type="InterPro" id="IPR020040">
    <property type="entry name" value="Ribosomal_uL6_a/b-dom"/>
</dbReference>
<proteinExistence type="inferred from homology"/>
<dbReference type="InterPro" id="IPR002358">
    <property type="entry name" value="Ribosomal_uL6_CS"/>
</dbReference>
<dbReference type="PIRSF" id="PIRSF002162">
    <property type="entry name" value="Ribosomal_L6"/>
    <property type="match status" value="1"/>
</dbReference>
<dbReference type="GO" id="GO:0002181">
    <property type="term" value="P:cytoplasmic translation"/>
    <property type="evidence" value="ECO:0007669"/>
    <property type="project" value="TreeGrafter"/>
</dbReference>
<dbReference type="GO" id="GO:0022625">
    <property type="term" value="C:cytosolic large ribosomal subunit"/>
    <property type="evidence" value="ECO:0007669"/>
    <property type="project" value="TreeGrafter"/>
</dbReference>
<dbReference type="GO" id="GO:0003735">
    <property type="term" value="F:structural constituent of ribosome"/>
    <property type="evidence" value="ECO:0007669"/>
    <property type="project" value="InterPro"/>
</dbReference>
<dbReference type="SUPFAM" id="SSF56053">
    <property type="entry name" value="Ribosomal protein L6"/>
    <property type="match status" value="2"/>
</dbReference>
<dbReference type="InterPro" id="IPR036789">
    <property type="entry name" value="Ribosomal_uL6-like_a/b-dom_sf"/>
</dbReference>
<dbReference type="PANTHER" id="PTHR11655:SF14">
    <property type="entry name" value="LARGE RIBOSOMAL SUBUNIT PROTEIN UL6M"/>
    <property type="match status" value="1"/>
</dbReference>
<keyword evidence="2" id="KW-0694">RNA-binding</keyword>
<dbReference type="FunFam" id="3.90.930.12:FF:000002">
    <property type="entry name" value="50S ribosomal protein L6"/>
    <property type="match status" value="1"/>
</dbReference>
<keyword evidence="3 6" id="KW-0689">Ribosomal protein</keyword>
<keyword evidence="1" id="KW-0699">rRNA-binding</keyword>
<reference evidence="6" key="1">
    <citation type="submission" date="2018-06" db="EMBL/GenBank/DDBJ databases">
        <authorList>
            <person name="Zhirakovskaya E."/>
        </authorList>
    </citation>
    <scope>NUCLEOTIDE SEQUENCE</scope>
</reference>
<dbReference type="PANTHER" id="PTHR11655">
    <property type="entry name" value="60S/50S RIBOSOMAL PROTEIN L6/L9"/>
    <property type="match status" value="1"/>
</dbReference>
<feature type="domain" description="Large ribosomal subunit protein uL6 alpha-beta" evidence="5">
    <location>
        <begin position="11"/>
        <end position="82"/>
    </location>
</feature>
<evidence type="ECO:0000313" key="6">
    <source>
        <dbReference type="EMBL" id="VAX34402.1"/>
    </source>
</evidence>
<dbReference type="NCBIfam" id="TIGR03654">
    <property type="entry name" value="L6_bact"/>
    <property type="match status" value="1"/>
</dbReference>
<protein>
    <submittedName>
        <fullName evidence="6">LSU ribosomal protein L6p (L9e)</fullName>
    </submittedName>
</protein>
<dbReference type="Gene3D" id="3.90.930.12">
    <property type="entry name" value="Ribosomal protein L6, alpha-beta domain"/>
    <property type="match status" value="2"/>
</dbReference>
<evidence type="ECO:0000259" key="5">
    <source>
        <dbReference type="Pfam" id="PF00347"/>
    </source>
</evidence>
<dbReference type="InterPro" id="IPR019906">
    <property type="entry name" value="Ribosomal_uL6_bac-type"/>
</dbReference>
<dbReference type="EMBL" id="UOGI01000311">
    <property type="protein sequence ID" value="VAX34402.1"/>
    <property type="molecule type" value="Genomic_DNA"/>
</dbReference>
<organism evidence="6">
    <name type="scientific">hydrothermal vent metagenome</name>
    <dbReference type="NCBI Taxonomy" id="652676"/>
    <lineage>
        <taxon>unclassified sequences</taxon>
        <taxon>metagenomes</taxon>
        <taxon>ecological metagenomes</taxon>
    </lineage>
</organism>
<accession>A0A3B1D0Y4</accession>
<evidence type="ECO:0000256" key="2">
    <source>
        <dbReference type="ARBA" id="ARBA00022884"/>
    </source>
</evidence>
<dbReference type="Pfam" id="PF00347">
    <property type="entry name" value="Ribosomal_L6"/>
    <property type="match status" value="2"/>
</dbReference>
<name>A0A3B1D0Y4_9ZZZZ</name>
<evidence type="ECO:0000256" key="1">
    <source>
        <dbReference type="ARBA" id="ARBA00022730"/>
    </source>
</evidence>
<dbReference type="HAMAP" id="MF_01365_B">
    <property type="entry name" value="Ribosomal_uL6_B"/>
    <property type="match status" value="1"/>
</dbReference>
<keyword evidence="4" id="KW-0687">Ribonucleoprotein</keyword>
<sequence>MSRIGRKPVEIPKSVDVKVEGTLIKVKGPKGELRWNFPSSMNLNIEKDSILVSRPDDTKQKKALHGLTRSLIANMIEGVSAGYKKEMEIVGIGYKVEPKGKTLVFSLGYSHPVEFILPEGVSAEVDHKARPIKVTLMGYDKQLVGQVAANIQALRPPDAYKGKGIRYAGARLKLKPGKAGKK</sequence>
<dbReference type="PRINTS" id="PR00059">
    <property type="entry name" value="RIBOSOMALL6"/>
</dbReference>
<dbReference type="GO" id="GO:0019843">
    <property type="term" value="F:rRNA binding"/>
    <property type="evidence" value="ECO:0007669"/>
    <property type="project" value="UniProtKB-KW"/>
</dbReference>
<gene>
    <name evidence="6" type="ORF">MNBD_NITROSPIRAE03-1784</name>
</gene>
<dbReference type="PROSITE" id="PS00525">
    <property type="entry name" value="RIBOSOMAL_L6_1"/>
    <property type="match status" value="1"/>
</dbReference>